<dbReference type="InterPro" id="IPR000182">
    <property type="entry name" value="GNAT_dom"/>
</dbReference>
<dbReference type="PROSITE" id="PS51186">
    <property type="entry name" value="GNAT"/>
    <property type="match status" value="1"/>
</dbReference>
<dbReference type="Gene3D" id="3.40.630.30">
    <property type="match status" value="1"/>
</dbReference>
<name>A0ABT0FSN9_9ACTN</name>
<dbReference type="EC" id="2.3.1.-" evidence="2"/>
<comment type="caution">
    <text evidence="2">The sequence shown here is derived from an EMBL/GenBank/DDBJ whole genome shotgun (WGS) entry which is preliminary data.</text>
</comment>
<dbReference type="GO" id="GO:0016746">
    <property type="term" value="F:acyltransferase activity"/>
    <property type="evidence" value="ECO:0007669"/>
    <property type="project" value="UniProtKB-KW"/>
</dbReference>
<dbReference type="InterPro" id="IPR038764">
    <property type="entry name" value="GNAT_N_AcTrfase_prd"/>
</dbReference>
<dbReference type="EMBL" id="JAKRKC020000001">
    <property type="protein sequence ID" value="MCK2215357.1"/>
    <property type="molecule type" value="Genomic_DNA"/>
</dbReference>
<sequence>MSIQASGGRDVGVEAAAAVGLAAEDAARWAAKAGVTVRELRELDEAHAVIALLVEIWGRPENPLITVEFLRALTKAGNYVAGAYDGDRLVGVCIGFHEEPAARTLHSHIAGVAPGLAGRGTGMALKLHQRAWALARGIVAVEWTFDPLVSRNAYFNIVKLGALPVEYLTNFYGAMHDAINGGDDTDRLLVRWELLAPRVRAACSGTPRERPAAGPSSRRVAAPADIEALRARDAAAARGWRHRLRAELEPLMAAGGRVVDFDRELGYLVRLAGPDIDTDTEQIRRIP</sequence>
<dbReference type="PANTHER" id="PTHR41700:SF1">
    <property type="entry name" value="N-ACETYLTRANSFERASE DOMAIN-CONTAINING PROTEIN"/>
    <property type="match status" value="1"/>
</dbReference>
<protein>
    <submittedName>
        <fullName evidence="2">GNAT family N-acetyltransferase</fullName>
        <ecNumber evidence="2">2.3.1.-</ecNumber>
    </submittedName>
</protein>
<proteinExistence type="predicted"/>
<dbReference type="SUPFAM" id="SSF55729">
    <property type="entry name" value="Acyl-CoA N-acyltransferases (Nat)"/>
    <property type="match status" value="1"/>
</dbReference>
<feature type="domain" description="N-acetyltransferase" evidence="1">
    <location>
        <begin position="35"/>
        <end position="180"/>
    </location>
</feature>
<reference evidence="2 3" key="1">
    <citation type="submission" date="2022-04" db="EMBL/GenBank/DDBJ databases">
        <title>Genome draft of Actinomadura sp. ATCC 31491.</title>
        <authorList>
            <person name="Shi X."/>
            <person name="Du Y."/>
        </authorList>
    </citation>
    <scope>NUCLEOTIDE SEQUENCE [LARGE SCALE GENOMIC DNA]</scope>
    <source>
        <strain evidence="2 3">ATCC 31491</strain>
    </source>
</reference>
<keyword evidence="2" id="KW-0808">Transferase</keyword>
<dbReference type="Proteomes" id="UP001317259">
    <property type="component" value="Unassembled WGS sequence"/>
</dbReference>
<accession>A0ABT0FSN9</accession>
<dbReference type="InterPro" id="IPR016181">
    <property type="entry name" value="Acyl_CoA_acyltransferase"/>
</dbReference>
<gene>
    <name evidence="2" type="ORF">MF672_016405</name>
</gene>
<keyword evidence="3" id="KW-1185">Reference proteome</keyword>
<organism evidence="2 3">
    <name type="scientific">Actinomadura luzonensis</name>
    <dbReference type="NCBI Taxonomy" id="2805427"/>
    <lineage>
        <taxon>Bacteria</taxon>
        <taxon>Bacillati</taxon>
        <taxon>Actinomycetota</taxon>
        <taxon>Actinomycetes</taxon>
        <taxon>Streptosporangiales</taxon>
        <taxon>Thermomonosporaceae</taxon>
        <taxon>Actinomadura</taxon>
    </lineage>
</organism>
<evidence type="ECO:0000259" key="1">
    <source>
        <dbReference type="PROSITE" id="PS51186"/>
    </source>
</evidence>
<keyword evidence="2" id="KW-0012">Acyltransferase</keyword>
<evidence type="ECO:0000313" key="2">
    <source>
        <dbReference type="EMBL" id="MCK2215357.1"/>
    </source>
</evidence>
<dbReference type="RefSeq" id="WP_242375132.1">
    <property type="nucleotide sequence ID" value="NZ_JAKRKC020000001.1"/>
</dbReference>
<dbReference type="PANTHER" id="PTHR41700">
    <property type="entry name" value="GCN5-RELATED N-ACETYLTRANSFERASE"/>
    <property type="match status" value="1"/>
</dbReference>
<evidence type="ECO:0000313" key="3">
    <source>
        <dbReference type="Proteomes" id="UP001317259"/>
    </source>
</evidence>